<comment type="caution">
    <text evidence="1">The sequence shown here is derived from an EMBL/GenBank/DDBJ whole genome shotgun (WGS) entry which is preliminary data.</text>
</comment>
<dbReference type="AlphaFoldDB" id="A0A2S7TB02"/>
<sequence>MKQLRLVFAAFTLIWAASCNFTEEIYFEDDGSGKLSISFDGSALMAMGGEEMAKEKAIDSTMSFRDLLIEKKDSIAQLPIEEQEKLKKLEPFNLHMVMNPETKEMNFDMYSEFKNISEMNDAFNTFQSAGTLDQKEGNNSLPMMGNSATKVEYTYKKRKFSRRARILDKALHQQALDSMASAEMVLSSSNYTLKYHFPKRVKSASLEGATISADGKTMTYTVNFLEAIKDPTKLNVEVELERR</sequence>
<evidence type="ECO:0008006" key="3">
    <source>
        <dbReference type="Google" id="ProtNLM"/>
    </source>
</evidence>
<name>A0A2S7TB02_9FLAO</name>
<accession>A0A2S7TB02</accession>
<reference evidence="2" key="1">
    <citation type="submission" date="2016-11" db="EMBL/GenBank/DDBJ databases">
        <title>Trade-off between light-utilization and light-protection in marine flavobacteria.</title>
        <authorList>
            <person name="Kumagai Y."/>
            <person name="Yoshizawa S."/>
            <person name="Kogure K."/>
        </authorList>
    </citation>
    <scope>NUCLEOTIDE SEQUENCE [LARGE SCALE GENOMIC DNA]</scope>
    <source>
        <strain evidence="2">SG-18</strain>
    </source>
</reference>
<dbReference type="PROSITE" id="PS51257">
    <property type="entry name" value="PROKAR_LIPOPROTEIN"/>
    <property type="match status" value="1"/>
</dbReference>
<protein>
    <recommendedName>
        <fullName evidence="3">Lipoprotein</fullName>
    </recommendedName>
</protein>
<organism evidence="1 2">
    <name type="scientific">Aureicoccus marinus</name>
    <dbReference type="NCBI Taxonomy" id="754435"/>
    <lineage>
        <taxon>Bacteria</taxon>
        <taxon>Pseudomonadati</taxon>
        <taxon>Bacteroidota</taxon>
        <taxon>Flavobacteriia</taxon>
        <taxon>Flavobacteriales</taxon>
        <taxon>Flavobacteriaceae</taxon>
        <taxon>Aureicoccus</taxon>
    </lineage>
</organism>
<dbReference type="OrthoDB" id="978531at2"/>
<gene>
    <name evidence="1" type="ORF">BST99_14080</name>
</gene>
<dbReference type="Proteomes" id="UP000239366">
    <property type="component" value="Unassembled WGS sequence"/>
</dbReference>
<keyword evidence="2" id="KW-1185">Reference proteome</keyword>
<dbReference type="EMBL" id="MQVX01000001">
    <property type="protein sequence ID" value="PQJ16698.1"/>
    <property type="molecule type" value="Genomic_DNA"/>
</dbReference>
<proteinExistence type="predicted"/>
<dbReference type="RefSeq" id="WP_105002365.1">
    <property type="nucleotide sequence ID" value="NZ_MQVX01000001.1"/>
</dbReference>
<evidence type="ECO:0000313" key="2">
    <source>
        <dbReference type="Proteomes" id="UP000239366"/>
    </source>
</evidence>
<evidence type="ECO:0000313" key="1">
    <source>
        <dbReference type="EMBL" id="PQJ16698.1"/>
    </source>
</evidence>